<dbReference type="Pfam" id="PF01467">
    <property type="entry name" value="CTP_transf_like"/>
    <property type="match status" value="1"/>
</dbReference>
<accession>A0A0E3P3Z8</accession>
<dbReference type="PANTHER" id="PTHR31285">
    <property type="entry name" value="NICOTINAMIDE MONONUCLEOTIDE ADENYLYLTRANSFERASE"/>
    <property type="match status" value="1"/>
</dbReference>
<gene>
    <name evidence="2" type="ORF">MSSIT_1461</name>
</gene>
<dbReference type="GO" id="GO:0005737">
    <property type="term" value="C:cytoplasm"/>
    <property type="evidence" value="ECO:0007669"/>
    <property type="project" value="TreeGrafter"/>
</dbReference>
<dbReference type="InterPro" id="IPR036653">
    <property type="entry name" value="CinA-like_C"/>
</dbReference>
<dbReference type="HOGENOM" id="CLU_026547_0_0_2"/>
<organism evidence="2 3">
    <name type="scientific">Methanosarcina siciliae T4/M</name>
    <dbReference type="NCBI Taxonomy" id="1434120"/>
    <lineage>
        <taxon>Archaea</taxon>
        <taxon>Methanobacteriati</taxon>
        <taxon>Methanobacteriota</taxon>
        <taxon>Stenosarchaea group</taxon>
        <taxon>Methanomicrobia</taxon>
        <taxon>Methanosarcinales</taxon>
        <taxon>Methanosarcinaceae</taxon>
        <taxon>Methanosarcina</taxon>
    </lineage>
</organism>
<dbReference type="InterPro" id="IPR004821">
    <property type="entry name" value="Cyt_trans-like"/>
</dbReference>
<protein>
    <recommendedName>
        <fullName evidence="1">Cytidyltransferase-like domain-containing protein</fullName>
    </recommendedName>
</protein>
<dbReference type="OrthoDB" id="141575at2157"/>
<evidence type="ECO:0000313" key="2">
    <source>
        <dbReference type="EMBL" id="AKB28180.1"/>
    </source>
</evidence>
<dbReference type="RefSeq" id="WP_048171399.1">
    <property type="nucleotide sequence ID" value="NZ_CP009506.1"/>
</dbReference>
<dbReference type="KEGG" id="msw:MSSIT_1461"/>
<reference evidence="2 3" key="1">
    <citation type="submission" date="2014-07" db="EMBL/GenBank/DDBJ databases">
        <title>Methanogenic archaea and the global carbon cycle.</title>
        <authorList>
            <person name="Henriksen J.R."/>
            <person name="Luke J."/>
            <person name="Reinhart S."/>
            <person name="Benedict M.N."/>
            <person name="Youngblut N.D."/>
            <person name="Metcalf M.E."/>
            <person name="Whitaker R.J."/>
            <person name="Metcalf W.W."/>
        </authorList>
    </citation>
    <scope>NUCLEOTIDE SEQUENCE [LARGE SCALE GENOMIC DNA]</scope>
    <source>
        <strain evidence="2 3">T4/M</strain>
    </source>
</reference>
<dbReference type="Gene3D" id="3.40.50.620">
    <property type="entry name" value="HUPs"/>
    <property type="match status" value="1"/>
</dbReference>
<name>A0A0E3P3Z8_9EURY</name>
<dbReference type="GeneID" id="24860288"/>
<dbReference type="GO" id="GO:0000309">
    <property type="term" value="F:nicotinamide-nucleotide adenylyltransferase activity"/>
    <property type="evidence" value="ECO:0007669"/>
    <property type="project" value="TreeGrafter"/>
</dbReference>
<evidence type="ECO:0000259" key="1">
    <source>
        <dbReference type="Pfam" id="PF01467"/>
    </source>
</evidence>
<dbReference type="Gene3D" id="3.90.950.20">
    <property type="entry name" value="CinA-like"/>
    <property type="match status" value="1"/>
</dbReference>
<dbReference type="Proteomes" id="UP000033111">
    <property type="component" value="Chromosome"/>
</dbReference>
<keyword evidence="3" id="KW-1185">Reference proteome</keyword>
<proteinExistence type="predicted"/>
<dbReference type="SUPFAM" id="SSF52374">
    <property type="entry name" value="Nucleotidylyl transferase"/>
    <property type="match status" value="1"/>
</dbReference>
<dbReference type="PATRIC" id="fig|1434120.4.peg.1868"/>
<evidence type="ECO:0000313" key="3">
    <source>
        <dbReference type="Proteomes" id="UP000033111"/>
    </source>
</evidence>
<dbReference type="GO" id="GO:0016887">
    <property type="term" value="F:ATP hydrolysis activity"/>
    <property type="evidence" value="ECO:0007669"/>
    <property type="project" value="TreeGrafter"/>
</dbReference>
<feature type="domain" description="Cytidyltransferase-like" evidence="1">
    <location>
        <begin position="253"/>
        <end position="415"/>
    </location>
</feature>
<dbReference type="PANTHER" id="PTHR31285:SF0">
    <property type="entry name" value="NICOTINAMIDE MONONUCLEOTIDE ADENYLYLTRANSFERASE"/>
    <property type="match status" value="1"/>
</dbReference>
<dbReference type="EMBL" id="CP009506">
    <property type="protein sequence ID" value="AKB28180.1"/>
    <property type="molecule type" value="Genomic_DNA"/>
</dbReference>
<sequence length="422" mass="47193">MVDNLAADKYSVPVESIFRIHESPCKIVLAITGGGAEIIGELLRHGSGSATVLDAVVPYSMEAMDNFLGRKPEMYCSEKTARLMAMVAYQRALDLSKGEESAAYDVVGIGATCKLKATNEREGRKHEVYVAIQAACKTGVITLKLNADRTREGEEKIATFLIFNVLARHCGIPEVDLPDRIGTEEERKEEITEKYESVSGPVGDLLKQKIYSQESPYETLGIARIDLNGAQKKEAKTNGENRENEELQNIRLVFPGSFGPCHRNHVFMAKLASEKLGVPVHFEISLTNVDKPPIDFISLNQRLDSLRKYGNETFVGGVCLTNAPLFLQKADLFPNSTFIIGADTFNRLFDAKYYGGKVDISAILRHFREKNIRFLVFQRKSVHMSVNPEILEFCEIVPMGEYEDDGISSTEIRRKQEENKEN</sequence>
<dbReference type="AlphaFoldDB" id="A0A0E3P3Z8"/>
<dbReference type="InterPro" id="IPR014729">
    <property type="entry name" value="Rossmann-like_a/b/a_fold"/>
</dbReference>